<protein>
    <submittedName>
        <fullName evidence="6">Clr5 domain-containing protein</fullName>
    </submittedName>
</protein>
<dbReference type="InterPro" id="IPR025676">
    <property type="entry name" value="Clr5_dom"/>
</dbReference>
<dbReference type="GeneID" id="98181983"/>
<feature type="repeat" description="ANK" evidence="3">
    <location>
        <begin position="338"/>
        <end position="370"/>
    </location>
</feature>
<dbReference type="Pfam" id="PF12796">
    <property type="entry name" value="Ank_2"/>
    <property type="match status" value="2"/>
</dbReference>
<sequence>MPPTSDTRLDWGAYREKIEDLYWRQRKLLPEVMKTMEDDHGFVATKKMYKKHLKSWGLEKNIKAVEMIAMLHIAEQRRRINKETRFIRRGRPVEPEKLRRFAKRYKLPVGGGLRPSDQQVATPPDITYTTPEPDPLNSSLPPPVTQPSVDPEPREAEEAAVENPPGPHGFESCESPSTRNVPWTSSVSMCWPAEDTCTGSQSPPPPPPPPPPQPAVPVMDELFISQAFSRPEMPSLSHSLPRSTIGPPFSPSPWPVNSQDIGYHGYQARTDGIPPWIFVSQASHHAVQPIDYGLDHANPPFSNEYNPGMAMFRIPIALGATSPPRTINPVLDVSRSSLDHTQLHDTSMGGNLDLATALLEQGANANCVARGGMTPLHYAASRGDVGFVRLLMSYGANLNAVTDKGQSVLLFAVGGTDMVPYANQNRGGSDSHTDDATIRVINALYDSPVGWARLRQALAQADKDGVTPLMLAAKNGFTNTVIMFLQRGALPDVRDHAGHTALKYAASGNHRHLVRLLLEADPRVQAHDVSHLLKLANRNLAGCPTTNALHGKDSWWDVPNHSSSALVAEEMVRLCREMGTLDGLLRLTEEKRKTGVLELLMAAMGQLDMAERASQGANGS</sequence>
<keyword evidence="1" id="KW-0677">Repeat</keyword>
<evidence type="ECO:0000256" key="4">
    <source>
        <dbReference type="SAM" id="MobiDB-lite"/>
    </source>
</evidence>
<feature type="repeat" description="ANK" evidence="3">
    <location>
        <begin position="464"/>
        <end position="496"/>
    </location>
</feature>
<dbReference type="RefSeq" id="XP_070922761.1">
    <property type="nucleotide sequence ID" value="XM_071066660.1"/>
</dbReference>
<dbReference type="Proteomes" id="UP001628179">
    <property type="component" value="Unassembled WGS sequence"/>
</dbReference>
<dbReference type="SMART" id="SM00248">
    <property type="entry name" value="ANK"/>
    <property type="match status" value="4"/>
</dbReference>
<dbReference type="Gene3D" id="1.25.40.20">
    <property type="entry name" value="Ankyrin repeat-containing domain"/>
    <property type="match status" value="2"/>
</dbReference>
<feature type="region of interest" description="Disordered" evidence="4">
    <location>
        <begin position="108"/>
        <end position="181"/>
    </location>
</feature>
<dbReference type="InterPro" id="IPR036770">
    <property type="entry name" value="Ankyrin_rpt-contain_sf"/>
</dbReference>
<proteinExistence type="predicted"/>
<dbReference type="EMBL" id="BAAFSV010000006">
    <property type="protein sequence ID" value="GAB1321031.1"/>
    <property type="molecule type" value="Genomic_DNA"/>
</dbReference>
<evidence type="ECO:0000313" key="7">
    <source>
        <dbReference type="Proteomes" id="UP001628179"/>
    </source>
</evidence>
<dbReference type="Pfam" id="PF14420">
    <property type="entry name" value="Clr5"/>
    <property type="match status" value="1"/>
</dbReference>
<name>A0ABQ0GTH3_9PEZI</name>
<evidence type="ECO:0000256" key="2">
    <source>
        <dbReference type="ARBA" id="ARBA00023043"/>
    </source>
</evidence>
<organism evidence="6 7">
    <name type="scientific">Madurella fahalii</name>
    <dbReference type="NCBI Taxonomy" id="1157608"/>
    <lineage>
        <taxon>Eukaryota</taxon>
        <taxon>Fungi</taxon>
        <taxon>Dikarya</taxon>
        <taxon>Ascomycota</taxon>
        <taxon>Pezizomycotina</taxon>
        <taxon>Sordariomycetes</taxon>
        <taxon>Sordariomycetidae</taxon>
        <taxon>Sordariales</taxon>
        <taxon>Sordariales incertae sedis</taxon>
        <taxon>Madurella</taxon>
    </lineage>
</organism>
<evidence type="ECO:0000259" key="5">
    <source>
        <dbReference type="Pfam" id="PF14420"/>
    </source>
</evidence>
<gene>
    <name evidence="6" type="ORF">MFIFM68171_11241</name>
</gene>
<comment type="caution">
    <text evidence="6">The sequence shown here is derived from an EMBL/GenBank/DDBJ whole genome shotgun (WGS) entry which is preliminary data.</text>
</comment>
<feature type="region of interest" description="Disordered" evidence="4">
    <location>
        <begin position="194"/>
        <end position="217"/>
    </location>
</feature>
<evidence type="ECO:0000256" key="1">
    <source>
        <dbReference type="ARBA" id="ARBA00022737"/>
    </source>
</evidence>
<dbReference type="PANTHER" id="PTHR24126">
    <property type="entry name" value="ANKYRIN REPEAT, PH AND SEC7 DOMAIN CONTAINING PROTEIN SECG-RELATED"/>
    <property type="match status" value="1"/>
</dbReference>
<reference evidence="6 7" key="1">
    <citation type="submission" date="2024-09" db="EMBL/GenBank/DDBJ databases">
        <title>Itraconazole resistance in Madurella fahalii resulting from another homologue of gene encoding cytochrome P450 14-alpha sterol demethylase (CYP51).</title>
        <authorList>
            <person name="Yoshioka I."/>
            <person name="Fahal A.H."/>
            <person name="Kaneko S."/>
            <person name="Yaguchi T."/>
        </authorList>
    </citation>
    <scope>NUCLEOTIDE SEQUENCE [LARGE SCALE GENOMIC DNA]</scope>
    <source>
        <strain evidence="6 7">IFM 68171</strain>
    </source>
</reference>
<feature type="domain" description="Clr5" evidence="5">
    <location>
        <begin position="9"/>
        <end position="60"/>
    </location>
</feature>
<keyword evidence="7" id="KW-1185">Reference proteome</keyword>
<dbReference type="PROSITE" id="PS50088">
    <property type="entry name" value="ANK_REPEAT"/>
    <property type="match status" value="4"/>
</dbReference>
<feature type="compositionally biased region" description="Pro residues" evidence="4">
    <location>
        <begin position="202"/>
        <end position="215"/>
    </location>
</feature>
<keyword evidence="2 3" id="KW-0040">ANK repeat</keyword>
<evidence type="ECO:0000313" key="6">
    <source>
        <dbReference type="EMBL" id="GAB1321031.1"/>
    </source>
</evidence>
<feature type="repeat" description="ANK" evidence="3">
    <location>
        <begin position="497"/>
        <end position="529"/>
    </location>
</feature>
<dbReference type="PROSITE" id="PS50297">
    <property type="entry name" value="ANK_REP_REGION"/>
    <property type="match status" value="2"/>
</dbReference>
<dbReference type="SUPFAM" id="SSF48403">
    <property type="entry name" value="Ankyrin repeat"/>
    <property type="match status" value="1"/>
</dbReference>
<feature type="repeat" description="ANK" evidence="3">
    <location>
        <begin position="371"/>
        <end position="403"/>
    </location>
</feature>
<dbReference type="PANTHER" id="PTHR24126:SF14">
    <property type="entry name" value="ANK_REP_REGION DOMAIN-CONTAINING PROTEIN"/>
    <property type="match status" value="1"/>
</dbReference>
<evidence type="ECO:0000256" key="3">
    <source>
        <dbReference type="PROSITE-ProRule" id="PRU00023"/>
    </source>
</evidence>
<accession>A0ABQ0GTH3</accession>
<dbReference type="InterPro" id="IPR002110">
    <property type="entry name" value="Ankyrin_rpt"/>
</dbReference>